<dbReference type="PANTHER" id="PTHR13696:SF52">
    <property type="entry name" value="PARA FAMILY PROTEIN CT_582"/>
    <property type="match status" value="1"/>
</dbReference>
<dbReference type="PANTHER" id="PTHR13696">
    <property type="entry name" value="P-LOOP CONTAINING NUCLEOSIDE TRIPHOSPHATE HYDROLASE"/>
    <property type="match status" value="1"/>
</dbReference>
<dbReference type="STRING" id="74348.SAMN04488523_12117"/>
<accession>A0A1I2GAK5</accession>
<protein>
    <submittedName>
        <fullName evidence="2">Chromosome partitioning protein</fullName>
    </submittedName>
</protein>
<dbReference type="Pfam" id="PF01656">
    <property type="entry name" value="CbiA"/>
    <property type="match status" value="1"/>
</dbReference>
<dbReference type="InterPro" id="IPR002586">
    <property type="entry name" value="CobQ/CobB/MinD/ParA_Nub-bd_dom"/>
</dbReference>
<dbReference type="SUPFAM" id="SSF52540">
    <property type="entry name" value="P-loop containing nucleoside triphosphate hydrolases"/>
    <property type="match status" value="1"/>
</dbReference>
<dbReference type="CDD" id="cd02042">
    <property type="entry name" value="ParAB_family"/>
    <property type="match status" value="1"/>
</dbReference>
<gene>
    <name evidence="2" type="ORF">SAMN04488523_12117</name>
</gene>
<dbReference type="InterPro" id="IPR027417">
    <property type="entry name" value="P-loop_NTPase"/>
</dbReference>
<name>A0A1I2GAK5_9RHOB</name>
<dbReference type="Gene3D" id="3.40.50.300">
    <property type="entry name" value="P-loop containing nucleotide triphosphate hydrolases"/>
    <property type="match status" value="1"/>
</dbReference>
<keyword evidence="3" id="KW-1185">Reference proteome</keyword>
<evidence type="ECO:0000313" key="3">
    <source>
        <dbReference type="Proteomes" id="UP000198977"/>
    </source>
</evidence>
<dbReference type="Proteomes" id="UP000198977">
    <property type="component" value="Unassembled WGS sequence"/>
</dbReference>
<proteinExistence type="predicted"/>
<evidence type="ECO:0000313" key="2">
    <source>
        <dbReference type="EMBL" id="SFF14615.1"/>
    </source>
</evidence>
<dbReference type="AlphaFoldDB" id="A0A1I2GAK5"/>
<dbReference type="EMBL" id="FOMW01000021">
    <property type="protein sequence ID" value="SFF14615.1"/>
    <property type="molecule type" value="Genomic_DNA"/>
</dbReference>
<dbReference type="RefSeq" id="WP_093925358.1">
    <property type="nucleotide sequence ID" value="NZ_FOMW01000021.1"/>
</dbReference>
<sequence length="458" mass="50406">MSEALAVPDASVADPVIERQSTLQFVDKISMAMGQLDTRVHRDETLSKRVTRRFSKNEVASFMGIQTQTLVDKGNSDDDLPAGQRIGRETTYSPSDMMQMRGMLGSRSTRRREYIHWRQPEDPLTVVAFGSQKGGTGKSLSAAHFAQYLSLAYGLRVGVIDADPQATASLYFADETTKLFDEATLTLADFMGVGEPGAQSSAPRTPEELDAIWQQTAWPGIRLIPGGANILNGDVALYLKARSNKKPYRTLKDAIDLWDRSYPPKTVLKDLRNKDGSFNQEAYENALGETLDVIVIDQQPSITLMQLNCVVAADTLIIPITLKGFDLSTLTTYVNSLGEYLAVVCSAEKQLEVGRGGHIVLPTIVQSANDRDIAQISDLHLWAPGGISKVWYARSDAIANAAEEYMSIYEYTPPTNRRASAKSFMTNANAVNDYLVGRVLPSLPSRGFGETFVKEFWG</sequence>
<dbReference type="InterPro" id="IPR050678">
    <property type="entry name" value="DNA_Partitioning_ATPase"/>
</dbReference>
<evidence type="ECO:0000259" key="1">
    <source>
        <dbReference type="Pfam" id="PF01656"/>
    </source>
</evidence>
<feature type="domain" description="CobQ/CobB/MinD/ParA nucleotide binding" evidence="1">
    <location>
        <begin position="128"/>
        <end position="285"/>
    </location>
</feature>
<organism evidence="2 3">
    <name type="scientific">Sulfitobacter brevis</name>
    <dbReference type="NCBI Taxonomy" id="74348"/>
    <lineage>
        <taxon>Bacteria</taxon>
        <taxon>Pseudomonadati</taxon>
        <taxon>Pseudomonadota</taxon>
        <taxon>Alphaproteobacteria</taxon>
        <taxon>Rhodobacterales</taxon>
        <taxon>Roseobacteraceae</taxon>
        <taxon>Sulfitobacter</taxon>
    </lineage>
</organism>
<reference evidence="2 3" key="1">
    <citation type="submission" date="2016-10" db="EMBL/GenBank/DDBJ databases">
        <authorList>
            <person name="de Groot N.N."/>
        </authorList>
    </citation>
    <scope>NUCLEOTIDE SEQUENCE [LARGE SCALE GENOMIC DNA]</scope>
    <source>
        <strain evidence="2 3">DSM 11443</strain>
    </source>
</reference>
<dbReference type="OrthoDB" id="9777757at2"/>